<name>A0ACD6AS75_AVESA</name>
<keyword evidence="2" id="KW-1185">Reference proteome</keyword>
<reference evidence="1" key="1">
    <citation type="submission" date="2025-09" db="UniProtKB">
        <authorList>
            <consortium name="EnsemblPlants"/>
        </authorList>
    </citation>
    <scope>IDENTIFICATION</scope>
</reference>
<dbReference type="Proteomes" id="UP001732700">
    <property type="component" value="Unassembled WGS sequence"/>
</dbReference>
<dbReference type="EnsemblPlants" id="AVESA.00010b.r2.UnG1419000.1">
    <property type="protein sequence ID" value="AVESA.00010b.r2.UnG1419000.1.CDS"/>
    <property type="gene ID" value="AVESA.00010b.r2.UnG1419000"/>
</dbReference>
<accession>A0ACD6AS75</accession>
<organism evidence="1 2">
    <name type="scientific">Avena sativa</name>
    <name type="common">Oat</name>
    <dbReference type="NCBI Taxonomy" id="4498"/>
    <lineage>
        <taxon>Eukaryota</taxon>
        <taxon>Viridiplantae</taxon>
        <taxon>Streptophyta</taxon>
        <taxon>Embryophyta</taxon>
        <taxon>Tracheophyta</taxon>
        <taxon>Spermatophyta</taxon>
        <taxon>Magnoliopsida</taxon>
        <taxon>Liliopsida</taxon>
        <taxon>Poales</taxon>
        <taxon>Poaceae</taxon>
        <taxon>BOP clade</taxon>
        <taxon>Pooideae</taxon>
        <taxon>Poodae</taxon>
        <taxon>Poeae</taxon>
        <taxon>Poeae Chloroplast Group 1 (Aveneae type)</taxon>
        <taxon>Aveninae</taxon>
        <taxon>Avena</taxon>
    </lineage>
</organism>
<sequence length="460" mass="51122">MTLRSILRDFRESFGNLSRRNLEAKISSIPGLSGHHSPRGKSLESSDELQDGFEVMQQSSWASLPPELLREVMKRLEQDDSNWPSRKDVVACASVCTTWREMCKDIVRNPEFCGKITFPVSLKQPGPRDGLIQCFIKRDKSKLTYHLYLSLTTAVLDDNGKFLLSAKRSRRTTYTDYAISMDSKNISRSSSGYIGRLRSNFLGTKFIIYDTQPPYNARTLCPEERNSRRFSRKVSPKAPTGSYPIAQVNYELNVLGTRGPRRMQCTMHSIPTTAVDPDGVVPGQPKELLPRLFDESFRTSASSFSKYSVAADHSTDFGSSRFSEFGGLHDGGNAPGEKDAPLVLRNKAPRWHEQLQCWCLNFRGRVTVASVKNFQLIAAPPPPPAATGAVAPEPPSLPAQQPAQPQPASSSSSSSSHDPVLLQFGKVSKDTFTMDYRYPLSAFQAFAICLTSFDTKLACE</sequence>
<evidence type="ECO:0000313" key="2">
    <source>
        <dbReference type="Proteomes" id="UP001732700"/>
    </source>
</evidence>
<proteinExistence type="predicted"/>
<protein>
    <submittedName>
        <fullName evidence="1">Uncharacterized protein</fullName>
    </submittedName>
</protein>
<evidence type="ECO:0000313" key="1">
    <source>
        <dbReference type="EnsemblPlants" id="AVESA.00010b.r2.UnG1419000.1.CDS"/>
    </source>
</evidence>